<feature type="region of interest" description="Disordered" evidence="6">
    <location>
        <begin position="398"/>
        <end position="436"/>
    </location>
</feature>
<comment type="similarity">
    <text evidence="1">Belongs to the sigma-70 factor family.</text>
</comment>
<evidence type="ECO:0000259" key="7">
    <source>
        <dbReference type="PROSITE" id="PS00716"/>
    </source>
</evidence>
<dbReference type="Gene3D" id="1.10.10.10">
    <property type="entry name" value="Winged helix-like DNA-binding domain superfamily/Winged helix DNA-binding domain"/>
    <property type="match status" value="2"/>
</dbReference>
<evidence type="ECO:0000256" key="2">
    <source>
        <dbReference type="ARBA" id="ARBA00023015"/>
    </source>
</evidence>
<evidence type="ECO:0000256" key="3">
    <source>
        <dbReference type="ARBA" id="ARBA00023082"/>
    </source>
</evidence>
<keyword evidence="2" id="KW-0805">Transcription regulation</keyword>
<dbReference type="Pfam" id="PF00140">
    <property type="entry name" value="Sigma70_r1_2"/>
    <property type="match status" value="1"/>
</dbReference>
<reference evidence="8 9" key="1">
    <citation type="submission" date="2024-10" db="EMBL/GenBank/DDBJ databases">
        <title>Updated reference genomes for cyclostephanoid diatoms.</title>
        <authorList>
            <person name="Roberts W.R."/>
            <person name="Alverson A.J."/>
        </authorList>
    </citation>
    <scope>NUCLEOTIDE SEQUENCE [LARGE SCALE GENOMIC DNA]</scope>
    <source>
        <strain evidence="8 9">AJA010-31</strain>
    </source>
</reference>
<dbReference type="PRINTS" id="PR00046">
    <property type="entry name" value="SIGMA70FCT"/>
</dbReference>
<dbReference type="Pfam" id="PF04545">
    <property type="entry name" value="Sigma70_r4"/>
    <property type="match status" value="1"/>
</dbReference>
<name>A0ABD3NX05_9STRA</name>
<evidence type="ECO:0000256" key="5">
    <source>
        <dbReference type="ARBA" id="ARBA00023163"/>
    </source>
</evidence>
<protein>
    <recommendedName>
        <fullName evidence="7">RNA polymerase sigma-70 domain-containing protein</fullName>
    </recommendedName>
</protein>
<dbReference type="InterPro" id="IPR007627">
    <property type="entry name" value="RNA_pol_sigma70_r2"/>
</dbReference>
<dbReference type="InterPro" id="IPR000943">
    <property type="entry name" value="RNA_pol_sigma70"/>
</dbReference>
<organism evidence="8 9">
    <name type="scientific">Cyclotella atomus</name>
    <dbReference type="NCBI Taxonomy" id="382360"/>
    <lineage>
        <taxon>Eukaryota</taxon>
        <taxon>Sar</taxon>
        <taxon>Stramenopiles</taxon>
        <taxon>Ochrophyta</taxon>
        <taxon>Bacillariophyta</taxon>
        <taxon>Coscinodiscophyceae</taxon>
        <taxon>Thalassiosirophycidae</taxon>
        <taxon>Stephanodiscales</taxon>
        <taxon>Stephanodiscaceae</taxon>
        <taxon>Cyclotella</taxon>
    </lineage>
</organism>
<dbReference type="Pfam" id="PF04539">
    <property type="entry name" value="Sigma70_r3"/>
    <property type="match status" value="1"/>
</dbReference>
<keyword evidence="9" id="KW-1185">Reference proteome</keyword>
<dbReference type="InterPro" id="IPR014284">
    <property type="entry name" value="RNA_pol_sigma-70_dom"/>
</dbReference>
<keyword evidence="5" id="KW-0804">Transcription</keyword>
<dbReference type="InterPro" id="IPR013325">
    <property type="entry name" value="RNA_pol_sigma_r2"/>
</dbReference>
<dbReference type="CDD" id="cd06171">
    <property type="entry name" value="Sigma70_r4"/>
    <property type="match status" value="1"/>
</dbReference>
<dbReference type="PANTHER" id="PTHR30603:SF47">
    <property type="entry name" value="RNA POLYMERASE SIGMA FACTOR SIGD, CHLOROPLASTIC"/>
    <property type="match status" value="1"/>
</dbReference>
<feature type="compositionally biased region" description="Basic and acidic residues" evidence="6">
    <location>
        <begin position="166"/>
        <end position="177"/>
    </location>
</feature>
<evidence type="ECO:0000256" key="4">
    <source>
        <dbReference type="ARBA" id="ARBA00023125"/>
    </source>
</evidence>
<dbReference type="Proteomes" id="UP001530400">
    <property type="component" value="Unassembled WGS sequence"/>
</dbReference>
<dbReference type="InterPro" id="IPR007630">
    <property type="entry name" value="RNA_pol_sigma70_r4"/>
</dbReference>
<comment type="caution">
    <text evidence="8">The sequence shown here is derived from an EMBL/GenBank/DDBJ whole genome shotgun (WGS) entry which is preliminary data.</text>
</comment>
<dbReference type="NCBIfam" id="TIGR02937">
    <property type="entry name" value="sigma70-ECF"/>
    <property type="match status" value="1"/>
</dbReference>
<dbReference type="Gene3D" id="1.10.601.10">
    <property type="entry name" value="RNA Polymerase Primary Sigma Factor"/>
    <property type="match status" value="1"/>
</dbReference>
<feature type="compositionally biased region" description="Low complexity" evidence="6">
    <location>
        <begin position="142"/>
        <end position="159"/>
    </location>
</feature>
<evidence type="ECO:0000256" key="1">
    <source>
        <dbReference type="ARBA" id="ARBA00007788"/>
    </source>
</evidence>
<evidence type="ECO:0000313" key="8">
    <source>
        <dbReference type="EMBL" id="KAL3780460.1"/>
    </source>
</evidence>
<gene>
    <name evidence="8" type="ORF">ACHAWO_011783</name>
</gene>
<dbReference type="InterPro" id="IPR007624">
    <property type="entry name" value="RNA_pol_sigma70_r3"/>
</dbReference>
<feature type="compositionally biased region" description="Gly residues" evidence="6">
    <location>
        <begin position="404"/>
        <end position="420"/>
    </location>
</feature>
<dbReference type="InterPro" id="IPR009042">
    <property type="entry name" value="RNA_pol_sigma70_r1_2"/>
</dbReference>
<accession>A0ABD3NX05</accession>
<dbReference type="PANTHER" id="PTHR30603">
    <property type="entry name" value="RNA POLYMERASE SIGMA FACTOR RPO"/>
    <property type="match status" value="1"/>
</dbReference>
<dbReference type="InterPro" id="IPR050239">
    <property type="entry name" value="Sigma-70_RNA_pol_init_factors"/>
</dbReference>
<dbReference type="SUPFAM" id="SSF88659">
    <property type="entry name" value="Sigma3 and sigma4 domains of RNA polymerase sigma factors"/>
    <property type="match status" value="2"/>
</dbReference>
<evidence type="ECO:0000313" key="9">
    <source>
        <dbReference type="Proteomes" id="UP001530400"/>
    </source>
</evidence>
<feature type="region of interest" description="Disordered" evidence="6">
    <location>
        <begin position="140"/>
        <end position="177"/>
    </location>
</feature>
<dbReference type="GO" id="GO:0003677">
    <property type="term" value="F:DNA binding"/>
    <property type="evidence" value="ECO:0007669"/>
    <property type="project" value="UniProtKB-KW"/>
</dbReference>
<evidence type="ECO:0000256" key="6">
    <source>
        <dbReference type="SAM" id="MobiDB-lite"/>
    </source>
</evidence>
<dbReference type="SUPFAM" id="SSF88946">
    <property type="entry name" value="Sigma2 domain of RNA polymerase sigma factors"/>
    <property type="match status" value="1"/>
</dbReference>
<feature type="domain" description="RNA polymerase sigma-70" evidence="7">
    <location>
        <begin position="478"/>
        <end position="504"/>
    </location>
</feature>
<proteinExistence type="inferred from homology"/>
<keyword evidence="4" id="KW-0238">DNA-binding</keyword>
<dbReference type="AlphaFoldDB" id="A0ABD3NX05"/>
<dbReference type="Pfam" id="PF04542">
    <property type="entry name" value="Sigma70_r2"/>
    <property type="match status" value="1"/>
</dbReference>
<sequence length="520" mass="57895">MANNNLLSAEPAPGPLTPLLCTRRSMRRSGLGSVAFLVVLWTCVSHSDPILLHLHPTATSISSSTGLITRSSLPHLPIRGITPQQLNTIPSSSSSSQRRTTLLFDSTSGLAYNDFEKALIGEDGSSSSLDIPSFDDFEGGMSKSLSSSTASSSSPITTTNEPSPPSEKDQAEVQGRRIRANVRETGFDSMKYYMKTMGSHELLQKNEEIILAREIQILIKWEEIREGLEAELLRPPTYQEWANAIEPGMTVTQIKKQIRRSLRAKAALTESNLRLVISIAKRYQGRGLNMQDLCQEGTLGLTRACEKFDPERGFRFSTYATWWIKQGIMRAIADQARTIRLPVHIHDQLSIMRKAERDLRNTLNRDPTKEEIADKIGVKPEKIDFLKRASIGSISMEQELGNGKTKGSGAGTGGSKGGSGERSFTIQDTLGDPDQKPVDMASYRMLQDDIGRLICTLNAREQAVIRMRFGLDDGKSKTLEEIGKKFSVTRERIRQIEARALHKLRQPYRNHTVKCYTSEL</sequence>
<dbReference type="InterPro" id="IPR013324">
    <property type="entry name" value="RNA_pol_sigma_r3/r4-like"/>
</dbReference>
<dbReference type="EMBL" id="JALLPJ020000889">
    <property type="protein sequence ID" value="KAL3780460.1"/>
    <property type="molecule type" value="Genomic_DNA"/>
</dbReference>
<dbReference type="GO" id="GO:0016987">
    <property type="term" value="F:sigma factor activity"/>
    <property type="evidence" value="ECO:0007669"/>
    <property type="project" value="UniProtKB-KW"/>
</dbReference>
<dbReference type="PROSITE" id="PS00716">
    <property type="entry name" value="SIGMA70_2"/>
    <property type="match status" value="1"/>
</dbReference>
<dbReference type="InterPro" id="IPR036388">
    <property type="entry name" value="WH-like_DNA-bd_sf"/>
</dbReference>
<keyword evidence="3" id="KW-0731">Sigma factor</keyword>